<evidence type="ECO:0000313" key="2">
    <source>
        <dbReference type="Proteomes" id="UP000821865"/>
    </source>
</evidence>
<keyword evidence="2" id="KW-1185">Reference proteome</keyword>
<organism evidence="1 2">
    <name type="scientific">Dermacentor silvarum</name>
    <name type="common">Tick</name>
    <dbReference type="NCBI Taxonomy" id="543639"/>
    <lineage>
        <taxon>Eukaryota</taxon>
        <taxon>Metazoa</taxon>
        <taxon>Ecdysozoa</taxon>
        <taxon>Arthropoda</taxon>
        <taxon>Chelicerata</taxon>
        <taxon>Arachnida</taxon>
        <taxon>Acari</taxon>
        <taxon>Parasitiformes</taxon>
        <taxon>Ixodida</taxon>
        <taxon>Ixodoidea</taxon>
        <taxon>Ixodidae</taxon>
        <taxon>Rhipicephalinae</taxon>
        <taxon>Dermacentor</taxon>
    </lineage>
</organism>
<name>A0ACB8C0J4_DERSI</name>
<reference evidence="1" key="1">
    <citation type="submission" date="2020-05" db="EMBL/GenBank/DDBJ databases">
        <title>Large-scale comparative analyses of tick genomes elucidate their genetic diversity and vector capacities.</title>
        <authorList>
            <person name="Jia N."/>
            <person name="Wang J."/>
            <person name="Shi W."/>
            <person name="Du L."/>
            <person name="Sun Y."/>
            <person name="Zhan W."/>
            <person name="Jiang J."/>
            <person name="Wang Q."/>
            <person name="Zhang B."/>
            <person name="Ji P."/>
            <person name="Sakyi L.B."/>
            <person name="Cui X."/>
            <person name="Yuan T."/>
            <person name="Jiang B."/>
            <person name="Yang W."/>
            <person name="Lam T.T.-Y."/>
            <person name="Chang Q."/>
            <person name="Ding S."/>
            <person name="Wang X."/>
            <person name="Zhu J."/>
            <person name="Ruan X."/>
            <person name="Zhao L."/>
            <person name="Wei J."/>
            <person name="Que T."/>
            <person name="Du C."/>
            <person name="Cheng J."/>
            <person name="Dai P."/>
            <person name="Han X."/>
            <person name="Huang E."/>
            <person name="Gao Y."/>
            <person name="Liu J."/>
            <person name="Shao H."/>
            <person name="Ye R."/>
            <person name="Li L."/>
            <person name="Wei W."/>
            <person name="Wang X."/>
            <person name="Wang C."/>
            <person name="Yang T."/>
            <person name="Huo Q."/>
            <person name="Li W."/>
            <person name="Guo W."/>
            <person name="Chen H."/>
            <person name="Zhou L."/>
            <person name="Ni X."/>
            <person name="Tian J."/>
            <person name="Zhou Y."/>
            <person name="Sheng Y."/>
            <person name="Liu T."/>
            <person name="Pan Y."/>
            <person name="Xia L."/>
            <person name="Li J."/>
            <person name="Zhao F."/>
            <person name="Cao W."/>
        </authorList>
    </citation>
    <scope>NUCLEOTIDE SEQUENCE</scope>
    <source>
        <strain evidence="1">Dsil-2018</strain>
    </source>
</reference>
<comment type="caution">
    <text evidence="1">The sequence shown here is derived from an EMBL/GenBank/DDBJ whole genome shotgun (WGS) entry which is preliminary data.</text>
</comment>
<proteinExistence type="predicted"/>
<evidence type="ECO:0000313" key="1">
    <source>
        <dbReference type="EMBL" id="KAH7932670.1"/>
    </source>
</evidence>
<sequence>MCLFIVLFRFTHKCSYVFNRLIRVREIPAGHLPSSAKAVELFKLALPLSPTAALIRPRLISTHECRQRAASGGEEERSLTAAAMAGMAWTLHPALFYEKYGAVLVQLWDSGAMGTLFRPVRRLSKTIGDALAARRSRAAEPDVQEEGASALQLTDETVPTIDEAQGRAYFVPGDTSSSLSSSEENELAFQGDVYTQMRRSRRQAERTKKIREARQQFLEGRSGSRSSKRHRRHRRPSHVVPSSVRQVLRRGLDGTGTPLTEIESAEEKPRVIIIDAASSPTPTSPTSPTSGVLTPELSEGAKEGTSYGGVGRDQALGPADLMGDNDSLRRFRAIHGRKNVTRSPPPGLVSDSTDLAADLDQGVGSGHVIVAQELLPDNDSVNNFRDMHSREKRASPTLSEDSTFQPEPMGGLHPGRPAQTISPDELLPDNDSIRKFRATHAQKASSSQSPIASAQLELQTETQPAEIQVAMGSVVRGPVPDSWDITVTEDKSMEAAGGKVQASALCEAHTLISPKDRSAHSTPIWPHDTDIQSSLPPQDEVPTLPLKAGKKKKKAANDDSGQLKKASRSKKGKSKFSLGRQKSLEYTSGLDTTGEGTLVATSGEMTRKSSVGPAECLSDGTKTQLEGQDVVAKLSPEVAETGATIKEASEMDSAMPFAGRYEELQRAHRNVRALTSGTFVMHTESEGPKRGLMVDTASQEKMKSFEPPQRAMTGTSILASEEGQKTRTTEAAALSVSAISTETNIYDSDKLEQATLTDETVGKPRKKTDSVKWGNRKVKRHKKQHERRPPVSSTFENTSRALNKARQSVRDGAATEGSAETERRSGRRGWCHSDRHSSKGHTKKDSETRFRKAKNSDKKAGTDAAVTCPGTGANAVLPDTKEDVTTTMISPPWKSSSTTRASGVASETMTRDSVLEVQVDSGQTTVSSGRLEPSASATIVTPILAIAGSSSREQPQQNAAKMQGKDPTQRSEDPSRSNNGPTFWPFRRNPSSKK</sequence>
<gene>
    <name evidence="1" type="ORF">HPB49_000590</name>
</gene>
<dbReference type="EMBL" id="CM023478">
    <property type="protein sequence ID" value="KAH7932670.1"/>
    <property type="molecule type" value="Genomic_DNA"/>
</dbReference>
<dbReference type="Proteomes" id="UP000821865">
    <property type="component" value="Chromosome 9"/>
</dbReference>
<protein>
    <submittedName>
        <fullName evidence="1">Uncharacterized protein</fullName>
    </submittedName>
</protein>
<accession>A0ACB8C0J4</accession>